<evidence type="ECO:0000313" key="1">
    <source>
        <dbReference type="EMBL" id="CAB4194560.1"/>
    </source>
</evidence>
<sequence>MPLSISAGGKFQTSIKKATNLTTRGASVTSQDTSVARKVLQRKATRNAIAADKSGSNSFVYKATRPIVVSGTSYAVGATVPTTSWVNVESFVAARWIEES</sequence>
<protein>
    <submittedName>
        <fullName evidence="1">Uncharacterized protein</fullName>
    </submittedName>
</protein>
<organism evidence="1">
    <name type="scientific">uncultured Caudovirales phage</name>
    <dbReference type="NCBI Taxonomy" id="2100421"/>
    <lineage>
        <taxon>Viruses</taxon>
        <taxon>Duplodnaviria</taxon>
        <taxon>Heunggongvirae</taxon>
        <taxon>Uroviricota</taxon>
        <taxon>Caudoviricetes</taxon>
        <taxon>Peduoviridae</taxon>
        <taxon>Maltschvirus</taxon>
        <taxon>Maltschvirus maltsch</taxon>
    </lineage>
</organism>
<reference evidence="1" key="1">
    <citation type="submission" date="2020-05" db="EMBL/GenBank/DDBJ databases">
        <authorList>
            <person name="Chiriac C."/>
            <person name="Salcher M."/>
            <person name="Ghai R."/>
            <person name="Kavagutti S V."/>
        </authorList>
    </citation>
    <scope>NUCLEOTIDE SEQUENCE</scope>
</reference>
<gene>
    <name evidence="1" type="ORF">UFOVP1264_15</name>
</gene>
<dbReference type="EMBL" id="LR797213">
    <property type="protein sequence ID" value="CAB4194560.1"/>
    <property type="molecule type" value="Genomic_DNA"/>
</dbReference>
<name>A0A6J5RAE9_9CAUD</name>
<accession>A0A6J5RAE9</accession>
<proteinExistence type="predicted"/>